<dbReference type="Pfam" id="PF15259">
    <property type="entry name" value="GTSE1_N"/>
    <property type="match status" value="1"/>
</dbReference>
<feature type="compositionally biased region" description="Low complexity" evidence="5">
    <location>
        <begin position="336"/>
        <end position="367"/>
    </location>
</feature>
<feature type="compositionally biased region" description="Low complexity" evidence="5">
    <location>
        <begin position="282"/>
        <end position="301"/>
    </location>
</feature>
<reference evidence="7 8" key="1">
    <citation type="submission" date="2019-07" db="EMBL/GenBank/DDBJ databases">
        <title>Chromosome genome assembly for large yellow croaker.</title>
        <authorList>
            <person name="Xiao S."/>
        </authorList>
    </citation>
    <scope>NUCLEOTIDE SEQUENCE [LARGE SCALE GENOMIC DNA]</scope>
    <source>
        <strain evidence="7">JMULYC20181020</strain>
        <tissue evidence="7">Muscle</tissue>
    </source>
</reference>
<organism evidence="7 8">
    <name type="scientific">Larimichthys crocea</name>
    <name type="common">Large yellow croaker</name>
    <name type="synonym">Pseudosciaena crocea</name>
    <dbReference type="NCBI Taxonomy" id="215358"/>
    <lineage>
        <taxon>Eukaryota</taxon>
        <taxon>Metazoa</taxon>
        <taxon>Chordata</taxon>
        <taxon>Craniata</taxon>
        <taxon>Vertebrata</taxon>
        <taxon>Euteleostomi</taxon>
        <taxon>Actinopterygii</taxon>
        <taxon>Neopterygii</taxon>
        <taxon>Teleostei</taxon>
        <taxon>Neoteleostei</taxon>
        <taxon>Acanthomorphata</taxon>
        <taxon>Eupercaria</taxon>
        <taxon>Sciaenidae</taxon>
        <taxon>Larimichthys</taxon>
    </lineage>
</organism>
<dbReference type="GO" id="GO:0005881">
    <property type="term" value="C:cytoplasmic microtubule"/>
    <property type="evidence" value="ECO:0007669"/>
    <property type="project" value="TreeGrafter"/>
</dbReference>
<comment type="subcellular location">
    <subcellularLocation>
        <location evidence="1">Cytoplasm</location>
        <location evidence="1">Cytoskeleton</location>
    </subcellularLocation>
</comment>
<feature type="compositionally biased region" description="Pro residues" evidence="5">
    <location>
        <begin position="609"/>
        <end position="618"/>
    </location>
</feature>
<evidence type="ECO:0000259" key="6">
    <source>
        <dbReference type="Pfam" id="PF15259"/>
    </source>
</evidence>
<feature type="region of interest" description="Disordered" evidence="5">
    <location>
        <begin position="166"/>
        <end position="440"/>
    </location>
</feature>
<evidence type="ECO:0000256" key="3">
    <source>
        <dbReference type="ARBA" id="ARBA00022553"/>
    </source>
</evidence>
<dbReference type="GO" id="GO:0008017">
    <property type="term" value="F:microtubule binding"/>
    <property type="evidence" value="ECO:0007669"/>
    <property type="project" value="TreeGrafter"/>
</dbReference>
<dbReference type="AlphaFoldDB" id="A0A6G0IZC5"/>
<sequence>MDCRANSDLLFLPDEKFDFDVSLSPASSKGDEDEDEVFVGPVTHKERCVSVHVVSHLEDSGGGVRMSWSPLTGDQLEAVCQEAHKLADQLQSSELSWPPSEDDKPTNMTADTNAGREEFVQDAEAKLCVLGQASALSPIKRQTFCVQDSPMKQLPPVIQHRLLRGSTTNAASSARPATAAPSTRHASANTNSFTRPAASKRLSTSSPVAGVKAQPRTGLRGKATLGVVLPSKPAAPTASSSASKSRVDRTRLQPPSKAAGSWRRSSTSRPPNRAESSEDLLSDSASVASDISDSSLNSSLLGKRTLAPPTKSVTRNLSGMKAPLQNKRVTDRRNTSSSSSSVSSFNSSISLSPAKGKLNSSLNRSLNGSTGPAPSSICRPANQSKPRRSTVYATTEPASSIAGRRSLSTKGKKPSEVEPVKATRSTPLKRAEATPLQQTPAKRVMERIASIPTAALARPQSGLKTKSKPEALVFPTPSGGVRGVPHGDGASKMLKPKRLMSVSNVDSLSQKPSAGPLTPSAGSSRSLQIKPRRPSALPTPVKRGMSAIPVATPTNQNRLTRPPPTSGSDLASAMRERSCSPAPANTQEVEPVDLPDIQPFCLEEEEPPAALPSSPPQPDQSESTDPGAPSQSEPEPGRNLIELETIEESNTKTQEVLLLDLPAPSLQPQEKLLIDLTNTPNLIRTSNKICTTNQQLIDLSSPLIKWSPEDKGENNAPLINLSF</sequence>
<feature type="compositionally biased region" description="Low complexity" evidence="5">
    <location>
        <begin position="166"/>
        <end position="188"/>
    </location>
</feature>
<dbReference type="EMBL" id="REGW02000005">
    <property type="protein sequence ID" value="KAE8296643.1"/>
    <property type="molecule type" value="Genomic_DNA"/>
</dbReference>
<dbReference type="PANTHER" id="PTHR21584">
    <property type="entry name" value="DIFFERENTIAL DISPLAY AND ACTIVATED BY P53 DDA3 /G2 S PHASE EXPRESSED 1"/>
    <property type="match status" value="1"/>
</dbReference>
<evidence type="ECO:0000313" key="7">
    <source>
        <dbReference type="EMBL" id="KAE8296643.1"/>
    </source>
</evidence>
<keyword evidence="4" id="KW-0206">Cytoskeleton</keyword>
<keyword evidence="8" id="KW-1185">Reference proteome</keyword>
<evidence type="ECO:0000313" key="8">
    <source>
        <dbReference type="Proteomes" id="UP000424527"/>
    </source>
</evidence>
<comment type="caution">
    <text evidence="7">The sequence shown here is derived from an EMBL/GenBank/DDBJ whole genome shotgun (WGS) entry which is preliminary data.</text>
</comment>
<evidence type="ECO:0000256" key="2">
    <source>
        <dbReference type="ARBA" id="ARBA00022490"/>
    </source>
</evidence>
<evidence type="ECO:0000256" key="4">
    <source>
        <dbReference type="ARBA" id="ARBA00023212"/>
    </source>
</evidence>
<feature type="compositionally biased region" description="Polar residues" evidence="5">
    <location>
        <begin position="501"/>
        <end position="512"/>
    </location>
</feature>
<protein>
    <submittedName>
        <fullName evidence="7">G2 and S phase-expressed protein 1</fullName>
    </submittedName>
</protein>
<feature type="domain" description="G2 and S phase-expressed protein 1 N-terminal" evidence="6">
    <location>
        <begin position="10"/>
        <end position="149"/>
    </location>
</feature>
<feature type="region of interest" description="Disordered" evidence="5">
    <location>
        <begin position="606"/>
        <end position="636"/>
    </location>
</feature>
<gene>
    <name evidence="7" type="ORF">D5F01_LYC05404</name>
</gene>
<accession>A0A6G0IZC5</accession>
<name>A0A6G0IZC5_LARCR</name>
<dbReference type="InterPro" id="IPR032768">
    <property type="entry name" value="GTSE1_N"/>
</dbReference>
<evidence type="ECO:0000256" key="1">
    <source>
        <dbReference type="ARBA" id="ARBA00004245"/>
    </source>
</evidence>
<dbReference type="Proteomes" id="UP000424527">
    <property type="component" value="Unassembled WGS sequence"/>
</dbReference>
<keyword evidence="3" id="KW-0597">Phosphoprotein</keyword>
<feature type="region of interest" description="Disordered" evidence="5">
    <location>
        <begin position="453"/>
        <end position="592"/>
    </location>
</feature>
<dbReference type="InterPro" id="IPR026657">
    <property type="entry name" value="DDA3/GTSE-1"/>
</dbReference>
<proteinExistence type="predicted"/>
<feature type="compositionally biased region" description="Low complexity" evidence="5">
    <location>
        <begin position="230"/>
        <end position="244"/>
    </location>
</feature>
<dbReference type="PANTHER" id="PTHR21584:SF10">
    <property type="entry name" value="G2 AND S PHASE-EXPRESSED PROTEIN 1"/>
    <property type="match status" value="1"/>
</dbReference>
<keyword evidence="2" id="KW-0963">Cytoplasm</keyword>
<feature type="region of interest" description="Disordered" evidence="5">
    <location>
        <begin position="90"/>
        <end position="111"/>
    </location>
</feature>
<evidence type="ECO:0000256" key="5">
    <source>
        <dbReference type="SAM" id="MobiDB-lite"/>
    </source>
</evidence>